<evidence type="ECO:0000256" key="1">
    <source>
        <dbReference type="ARBA" id="ARBA00004651"/>
    </source>
</evidence>
<dbReference type="GO" id="GO:0009103">
    <property type="term" value="P:lipopolysaccharide biosynthetic process"/>
    <property type="evidence" value="ECO:0007669"/>
    <property type="project" value="TreeGrafter"/>
</dbReference>
<comment type="subcellular location">
    <subcellularLocation>
        <location evidence="1">Cell membrane</location>
        <topology evidence="1">Multi-pass membrane protein</topology>
    </subcellularLocation>
</comment>
<dbReference type="GO" id="GO:0071555">
    <property type="term" value="P:cell wall organization"/>
    <property type="evidence" value="ECO:0007669"/>
    <property type="project" value="TreeGrafter"/>
</dbReference>
<sequence length="337" mass="33910">MAGIWIAAAVACAATAALLLILDRCAAPTFLVAAITPRSNHAHRPRQLGGLGLSAAWLVAAAAVGLAGGVSGGAAGWIGAAIALLVVVGFLDDVRHRPALFRLAVHAAAAALALSAFPRLIPDLGPVLPSASGTVLAMLVLVASINIVNFMDGLDLMSVAGAGIPLAFAAMALSGQGDAGMIALLAAGAAGGLLAFAGFNRPPARMFLGDSGSLPLGLVCGLAILALHDLHGGLAGLVPFAYYAVDSLSTLALRAARLQPFWQAHSQHAYQKAYRAGLSAWRISGLVALLSLACGLGLLSAEPAGIWAGWYLPVAATLLAAVLTLHFRLAAPGRAKT</sequence>
<keyword evidence="7" id="KW-0479">Metal-binding</keyword>
<evidence type="ECO:0000256" key="3">
    <source>
        <dbReference type="ARBA" id="ARBA00022679"/>
    </source>
</evidence>
<feature type="transmembrane region" description="Helical" evidence="8">
    <location>
        <begin position="57"/>
        <end position="88"/>
    </location>
</feature>
<keyword evidence="6 8" id="KW-0472">Membrane</keyword>
<feature type="transmembrane region" description="Helical" evidence="8">
    <location>
        <begin position="310"/>
        <end position="331"/>
    </location>
</feature>
<feature type="transmembrane region" description="Helical" evidence="8">
    <location>
        <begin position="279"/>
        <end position="298"/>
    </location>
</feature>
<dbReference type="GO" id="GO:0005886">
    <property type="term" value="C:plasma membrane"/>
    <property type="evidence" value="ECO:0007669"/>
    <property type="project" value="UniProtKB-SubCell"/>
</dbReference>
<dbReference type="GO" id="GO:0044038">
    <property type="term" value="P:cell wall macromolecule biosynthetic process"/>
    <property type="evidence" value="ECO:0007669"/>
    <property type="project" value="TreeGrafter"/>
</dbReference>
<dbReference type="OrthoDB" id="9783652at2"/>
<name>A0A317PMB9_9HYPH</name>
<protein>
    <submittedName>
        <fullName evidence="9">UDP-N-acetylmuramyl pentapeptide phosphotransferase/UDP-N-acetylglucosamine-1-phosphate transferase</fullName>
    </submittedName>
</protein>
<keyword evidence="4 8" id="KW-0812">Transmembrane</keyword>
<feature type="transmembrane region" description="Helical" evidence="8">
    <location>
        <begin position="154"/>
        <end position="173"/>
    </location>
</feature>
<comment type="caution">
    <text evidence="9">The sequence shown here is derived from an EMBL/GenBank/DDBJ whole genome shotgun (WGS) entry which is preliminary data.</text>
</comment>
<dbReference type="Pfam" id="PF00953">
    <property type="entry name" value="Glycos_transf_4"/>
    <property type="match status" value="1"/>
</dbReference>
<feature type="transmembrane region" description="Helical" evidence="8">
    <location>
        <begin position="211"/>
        <end position="228"/>
    </location>
</feature>
<dbReference type="EMBL" id="QGTR01000002">
    <property type="protein sequence ID" value="PWW01907.1"/>
    <property type="molecule type" value="Genomic_DNA"/>
</dbReference>
<dbReference type="GO" id="GO:0046872">
    <property type="term" value="F:metal ion binding"/>
    <property type="evidence" value="ECO:0007669"/>
    <property type="project" value="UniProtKB-KW"/>
</dbReference>
<evidence type="ECO:0000256" key="4">
    <source>
        <dbReference type="ARBA" id="ARBA00022692"/>
    </source>
</evidence>
<feature type="binding site" evidence="7">
    <location>
        <position position="149"/>
    </location>
    <ligand>
        <name>Mg(2+)</name>
        <dbReference type="ChEBI" id="CHEBI:18420"/>
    </ligand>
</feature>
<evidence type="ECO:0000256" key="6">
    <source>
        <dbReference type="ARBA" id="ARBA00023136"/>
    </source>
</evidence>
<gene>
    <name evidence="9" type="ORF">DFR52_102571</name>
</gene>
<proteinExistence type="predicted"/>
<dbReference type="PANTHER" id="PTHR22926">
    <property type="entry name" value="PHOSPHO-N-ACETYLMURAMOYL-PENTAPEPTIDE-TRANSFERASE"/>
    <property type="match status" value="1"/>
</dbReference>
<feature type="binding site" evidence="7">
    <location>
        <position position="210"/>
    </location>
    <ligand>
        <name>Mg(2+)</name>
        <dbReference type="ChEBI" id="CHEBI:18420"/>
    </ligand>
</feature>
<keyword evidence="2" id="KW-1003">Cell membrane</keyword>
<evidence type="ECO:0000313" key="10">
    <source>
        <dbReference type="Proteomes" id="UP000246352"/>
    </source>
</evidence>
<comment type="cofactor">
    <cofactor evidence="7">
        <name>Mg(2+)</name>
        <dbReference type="ChEBI" id="CHEBI:18420"/>
    </cofactor>
</comment>
<keyword evidence="10" id="KW-1185">Reference proteome</keyword>
<dbReference type="AlphaFoldDB" id="A0A317PMB9"/>
<evidence type="ECO:0000256" key="2">
    <source>
        <dbReference type="ARBA" id="ARBA00022475"/>
    </source>
</evidence>
<feature type="transmembrane region" description="Helical" evidence="8">
    <location>
        <begin position="127"/>
        <end position="147"/>
    </location>
</feature>
<keyword evidence="7" id="KW-0460">Magnesium</keyword>
<reference evidence="9 10" key="1">
    <citation type="submission" date="2018-05" db="EMBL/GenBank/DDBJ databases">
        <title>Genomic Encyclopedia of Type Strains, Phase IV (KMG-IV): sequencing the most valuable type-strain genomes for metagenomic binning, comparative biology and taxonomic classification.</title>
        <authorList>
            <person name="Goeker M."/>
        </authorList>
    </citation>
    <scope>NUCLEOTIDE SEQUENCE [LARGE SCALE GENOMIC DNA]</scope>
    <source>
        <strain evidence="9 10">DSM 16791</strain>
    </source>
</reference>
<dbReference type="InterPro" id="IPR000715">
    <property type="entry name" value="Glycosyl_transferase_4"/>
</dbReference>
<evidence type="ECO:0000313" key="9">
    <source>
        <dbReference type="EMBL" id="PWW01907.1"/>
    </source>
</evidence>
<dbReference type="GO" id="GO:0016780">
    <property type="term" value="F:phosphotransferase activity, for other substituted phosphate groups"/>
    <property type="evidence" value="ECO:0007669"/>
    <property type="project" value="InterPro"/>
</dbReference>
<feature type="transmembrane region" description="Helical" evidence="8">
    <location>
        <begin position="240"/>
        <end position="258"/>
    </location>
</feature>
<feature type="transmembrane region" description="Helical" evidence="8">
    <location>
        <begin position="100"/>
        <end position="121"/>
    </location>
</feature>
<keyword evidence="5 8" id="KW-1133">Transmembrane helix</keyword>
<keyword evidence="3 9" id="KW-0808">Transferase</keyword>
<dbReference type="Proteomes" id="UP000246352">
    <property type="component" value="Unassembled WGS sequence"/>
</dbReference>
<accession>A0A317PMB9</accession>
<dbReference type="RefSeq" id="WP_110031658.1">
    <property type="nucleotide sequence ID" value="NZ_QGTR01000002.1"/>
</dbReference>
<dbReference type="PANTHER" id="PTHR22926:SF3">
    <property type="entry name" value="UNDECAPRENYL-PHOSPHATE ALPHA-N-ACETYLGLUCOSAMINYL 1-PHOSPHATE TRANSFERASE"/>
    <property type="match status" value="1"/>
</dbReference>
<evidence type="ECO:0000256" key="7">
    <source>
        <dbReference type="PIRSR" id="PIRSR600715-1"/>
    </source>
</evidence>
<organism evidence="9 10">
    <name type="scientific">Hoeflea marina</name>
    <dbReference type="NCBI Taxonomy" id="274592"/>
    <lineage>
        <taxon>Bacteria</taxon>
        <taxon>Pseudomonadati</taxon>
        <taxon>Pseudomonadota</taxon>
        <taxon>Alphaproteobacteria</taxon>
        <taxon>Hyphomicrobiales</taxon>
        <taxon>Rhizobiaceae</taxon>
        <taxon>Hoeflea</taxon>
    </lineage>
</organism>
<evidence type="ECO:0000256" key="8">
    <source>
        <dbReference type="SAM" id="Phobius"/>
    </source>
</evidence>
<evidence type="ECO:0000256" key="5">
    <source>
        <dbReference type="ARBA" id="ARBA00022989"/>
    </source>
</evidence>
<feature type="transmembrane region" description="Helical" evidence="8">
    <location>
        <begin position="179"/>
        <end position="199"/>
    </location>
</feature>